<evidence type="ECO:0000256" key="9">
    <source>
        <dbReference type="ARBA" id="ARBA00023136"/>
    </source>
</evidence>
<dbReference type="Pfam" id="PF02628">
    <property type="entry name" value="COX15-CtaA"/>
    <property type="match status" value="1"/>
</dbReference>
<dbReference type="GO" id="GO:0016491">
    <property type="term" value="F:oxidoreductase activity"/>
    <property type="evidence" value="ECO:0007669"/>
    <property type="project" value="UniProtKB-KW"/>
</dbReference>
<dbReference type="GO" id="GO:0016020">
    <property type="term" value="C:membrane"/>
    <property type="evidence" value="ECO:0007669"/>
    <property type="project" value="UniProtKB-SubCell"/>
</dbReference>
<feature type="transmembrane region" description="Helical" evidence="12">
    <location>
        <begin position="110"/>
        <end position="129"/>
    </location>
</feature>
<keyword evidence="14" id="KW-1185">Reference proteome</keyword>
<feature type="transmembrane region" description="Helical" evidence="12">
    <location>
        <begin position="20"/>
        <end position="42"/>
    </location>
</feature>
<evidence type="ECO:0000256" key="4">
    <source>
        <dbReference type="ARBA" id="ARBA00022723"/>
    </source>
</evidence>
<dbReference type="Proteomes" id="UP000316252">
    <property type="component" value="Unassembled WGS sequence"/>
</dbReference>
<evidence type="ECO:0000256" key="5">
    <source>
        <dbReference type="ARBA" id="ARBA00022989"/>
    </source>
</evidence>
<comment type="subcellular location">
    <subcellularLocation>
        <location evidence="1">Membrane</location>
        <topology evidence="1">Multi-pass membrane protein</topology>
    </subcellularLocation>
</comment>
<evidence type="ECO:0000313" key="14">
    <source>
        <dbReference type="Proteomes" id="UP000316252"/>
    </source>
</evidence>
<evidence type="ECO:0000313" key="13">
    <source>
        <dbReference type="EMBL" id="TPW76265.1"/>
    </source>
</evidence>
<keyword evidence="5 12" id="KW-1133">Transmembrane helix</keyword>
<evidence type="ECO:0000256" key="1">
    <source>
        <dbReference type="ARBA" id="ARBA00004141"/>
    </source>
</evidence>
<gene>
    <name evidence="13" type="ORF">FJ657_10780</name>
</gene>
<dbReference type="InterPro" id="IPR003780">
    <property type="entry name" value="COX15/CtaA_fam"/>
</dbReference>
<dbReference type="RefSeq" id="WP_141163620.1">
    <property type="nucleotide sequence ID" value="NZ_VHQG01000002.1"/>
</dbReference>
<comment type="caution">
    <text evidence="13">The sequence shown here is derived from an EMBL/GenBank/DDBJ whole genome shotgun (WGS) entry which is preliminary data.</text>
</comment>
<accession>A0A506Y2J8</accession>
<feature type="transmembrane region" description="Helical" evidence="12">
    <location>
        <begin position="275"/>
        <end position="296"/>
    </location>
</feature>
<dbReference type="EMBL" id="VHQG01000002">
    <property type="protein sequence ID" value="TPW76265.1"/>
    <property type="molecule type" value="Genomic_DNA"/>
</dbReference>
<evidence type="ECO:0000256" key="3">
    <source>
        <dbReference type="ARBA" id="ARBA00022692"/>
    </source>
</evidence>
<evidence type="ECO:0000256" key="10">
    <source>
        <dbReference type="ARBA" id="ARBA00023157"/>
    </source>
</evidence>
<keyword evidence="4" id="KW-0479">Metal-binding</keyword>
<feature type="transmembrane region" description="Helical" evidence="12">
    <location>
        <begin position="217"/>
        <end position="238"/>
    </location>
</feature>
<feature type="transmembrane region" description="Helical" evidence="12">
    <location>
        <begin position="135"/>
        <end position="155"/>
    </location>
</feature>
<dbReference type="InterPro" id="IPR050450">
    <property type="entry name" value="COX15/CtaA_HemeA_synthase"/>
</dbReference>
<evidence type="ECO:0000256" key="11">
    <source>
        <dbReference type="ARBA" id="ARBA00023444"/>
    </source>
</evidence>
<keyword evidence="2" id="KW-1003">Cell membrane</keyword>
<keyword evidence="7" id="KW-0408">Iron</keyword>
<dbReference type="PANTHER" id="PTHR35457:SF1">
    <property type="entry name" value="HEME A SYNTHASE"/>
    <property type="match status" value="1"/>
</dbReference>
<proteinExistence type="predicted"/>
<dbReference type="OrthoDB" id="5241540at2"/>
<dbReference type="AlphaFoldDB" id="A0A506Y2J8"/>
<dbReference type="GO" id="GO:0046872">
    <property type="term" value="F:metal ion binding"/>
    <property type="evidence" value="ECO:0007669"/>
    <property type="project" value="UniProtKB-KW"/>
</dbReference>
<feature type="transmembrane region" description="Helical" evidence="12">
    <location>
        <begin position="176"/>
        <end position="197"/>
    </location>
</feature>
<protein>
    <submittedName>
        <fullName evidence="13">Heme A synthase</fullName>
    </submittedName>
</protein>
<keyword evidence="6" id="KW-0560">Oxidoreductase</keyword>
<comment type="pathway">
    <text evidence="11">Porphyrin-containing compound metabolism.</text>
</comment>
<evidence type="ECO:0000256" key="7">
    <source>
        <dbReference type="ARBA" id="ARBA00023004"/>
    </source>
</evidence>
<feature type="transmembrane region" description="Helical" evidence="12">
    <location>
        <begin position="80"/>
        <end position="98"/>
    </location>
</feature>
<name>A0A506Y2J8_9MICO</name>
<evidence type="ECO:0000256" key="12">
    <source>
        <dbReference type="SAM" id="Phobius"/>
    </source>
</evidence>
<sequence>MRIMTPLGWAASRWQLGPRALRWGTTAALVVSVLIVLGGGVVRVTGSGLGCPTWPTCDGQSVIQLVPDSIHLLIEQTNRMLTGLLIVAVGWAIIAARLQRPRDRVLTRLAWSQFWLVVANAVAGGFTVLFKLSPWMVAVHFVLAIGLLTTATLTWHRARAGLRHENPPRAPRAARTLAWTLVAATLVLILVGTLVTGSGPHSGDSQEVTRMPFHWESVTLVHAVLGTAVLVLGIALLVVLRGYPLARGRALAFVVVTLLQGALGAVQALTGLPEWQVALHLVGASLVWIGALRVLLDTDTRLFAVRDIPTAPTRAAEPVAAS</sequence>
<dbReference type="PANTHER" id="PTHR35457">
    <property type="entry name" value="HEME A SYNTHASE"/>
    <property type="match status" value="1"/>
</dbReference>
<evidence type="ECO:0000256" key="2">
    <source>
        <dbReference type="ARBA" id="ARBA00022475"/>
    </source>
</evidence>
<evidence type="ECO:0000256" key="6">
    <source>
        <dbReference type="ARBA" id="ARBA00023002"/>
    </source>
</evidence>
<keyword evidence="3 12" id="KW-0812">Transmembrane</keyword>
<reference evidence="13 14" key="1">
    <citation type="submission" date="2019-06" db="EMBL/GenBank/DDBJ databases">
        <authorList>
            <person name="Li F."/>
        </authorList>
    </citation>
    <scope>NUCLEOTIDE SEQUENCE [LARGE SCALE GENOMIC DNA]</scope>
    <source>
        <strain evidence="13 14">10F1D-1</strain>
    </source>
</reference>
<evidence type="ECO:0000256" key="8">
    <source>
        <dbReference type="ARBA" id="ARBA00023133"/>
    </source>
</evidence>
<dbReference type="GO" id="GO:0006784">
    <property type="term" value="P:heme A biosynthetic process"/>
    <property type="evidence" value="ECO:0007669"/>
    <property type="project" value="InterPro"/>
</dbReference>
<keyword evidence="10" id="KW-1015">Disulfide bond</keyword>
<keyword evidence="8" id="KW-0350">Heme biosynthesis</keyword>
<feature type="transmembrane region" description="Helical" evidence="12">
    <location>
        <begin position="250"/>
        <end position="269"/>
    </location>
</feature>
<organism evidence="13 14">
    <name type="scientific">Schumannella soli</name>
    <dbReference type="NCBI Taxonomy" id="2590779"/>
    <lineage>
        <taxon>Bacteria</taxon>
        <taxon>Bacillati</taxon>
        <taxon>Actinomycetota</taxon>
        <taxon>Actinomycetes</taxon>
        <taxon>Micrococcales</taxon>
        <taxon>Microbacteriaceae</taxon>
        <taxon>Schumannella</taxon>
    </lineage>
</organism>
<keyword evidence="9 12" id="KW-0472">Membrane</keyword>